<evidence type="ECO:0000313" key="2">
    <source>
        <dbReference type="EMBL" id="RAM02083.1"/>
    </source>
</evidence>
<dbReference type="Proteomes" id="UP000248798">
    <property type="component" value="Unassembled WGS sequence"/>
</dbReference>
<name>A0A328FGB2_9BACT</name>
<dbReference type="Gene3D" id="2.160.10.10">
    <property type="entry name" value="Hexapeptide repeat proteins"/>
    <property type="match status" value="1"/>
</dbReference>
<dbReference type="InterPro" id="IPR011004">
    <property type="entry name" value="Trimer_LpxA-like_sf"/>
</dbReference>
<evidence type="ECO:0000313" key="1">
    <source>
        <dbReference type="EMBL" id="QBH13854.1"/>
    </source>
</evidence>
<dbReference type="EMBL" id="CP036313">
    <property type="protein sequence ID" value="QBH13854.1"/>
    <property type="molecule type" value="Genomic_DNA"/>
</dbReference>
<dbReference type="EMBL" id="QLNI01000018">
    <property type="protein sequence ID" value="RAM02083.1"/>
    <property type="molecule type" value="Genomic_DNA"/>
</dbReference>
<sequence length="229" mass="26618">MDHKTMILDLNEKELTDLMVKQLRALLCFNESTELMDLKKAIQLAIDKIAYLIPRCKNKYYFKNGAPYFTPFHSGQNTIFCYFVSHILYVNLGNENLAERIFYLNKILNGINIYYTTKLPDIFYLDHAVGTVIGKADFSDYFQFRQNVTVGNNFNKYPRFGRNVHLWSGATVIGDCNIGNNVIISARTYLKDQDIPDNSIVFGKYPEITIKGKDEDYFLNNNYFNMDIK</sequence>
<organism evidence="2 3">
    <name type="scientific">Desulfobacter hydrogenophilus</name>
    <dbReference type="NCBI Taxonomy" id="2291"/>
    <lineage>
        <taxon>Bacteria</taxon>
        <taxon>Pseudomonadati</taxon>
        <taxon>Thermodesulfobacteriota</taxon>
        <taxon>Desulfobacteria</taxon>
        <taxon>Desulfobacterales</taxon>
        <taxon>Desulfobacteraceae</taxon>
        <taxon>Desulfobacter</taxon>
    </lineage>
</organism>
<accession>A0A328FGB2</accession>
<gene>
    <name evidence="2" type="ORF">DO021_09885</name>
    <name evidence="1" type="ORF">EYB58_13535</name>
</gene>
<dbReference type="OrthoDB" id="5323702at2"/>
<reference evidence="1 4" key="2">
    <citation type="submission" date="2019-02" db="EMBL/GenBank/DDBJ databases">
        <title>Complete genome sequence of Desulfobacter hydrogenophilus AcRS1.</title>
        <authorList>
            <person name="Marietou A."/>
            <person name="Lund M.B."/>
            <person name="Marshall I.P.G."/>
            <person name="Schreiber L."/>
            <person name="Jorgensen B."/>
        </authorList>
    </citation>
    <scope>NUCLEOTIDE SEQUENCE [LARGE SCALE GENOMIC DNA]</scope>
    <source>
        <strain evidence="1 4">AcRS1</strain>
    </source>
</reference>
<dbReference type="SUPFAM" id="SSF51161">
    <property type="entry name" value="Trimeric LpxA-like enzymes"/>
    <property type="match status" value="1"/>
</dbReference>
<dbReference type="AlphaFoldDB" id="A0A328FGB2"/>
<dbReference type="Pfam" id="PF00132">
    <property type="entry name" value="Hexapep"/>
    <property type="match status" value="1"/>
</dbReference>
<evidence type="ECO:0000313" key="3">
    <source>
        <dbReference type="Proteomes" id="UP000248798"/>
    </source>
</evidence>
<evidence type="ECO:0000313" key="4">
    <source>
        <dbReference type="Proteomes" id="UP000293902"/>
    </source>
</evidence>
<proteinExistence type="predicted"/>
<dbReference type="Proteomes" id="UP000293902">
    <property type="component" value="Chromosome"/>
</dbReference>
<protein>
    <submittedName>
        <fullName evidence="2">Transferase</fullName>
    </submittedName>
</protein>
<dbReference type="InterPro" id="IPR001451">
    <property type="entry name" value="Hexapep"/>
</dbReference>
<dbReference type="GO" id="GO:0016740">
    <property type="term" value="F:transferase activity"/>
    <property type="evidence" value="ECO:0007669"/>
    <property type="project" value="UniProtKB-KW"/>
</dbReference>
<dbReference type="PANTHER" id="PTHR42811">
    <property type="entry name" value="SERINE ACETYLTRANSFERASE"/>
    <property type="match status" value="1"/>
</dbReference>
<keyword evidence="4" id="KW-1185">Reference proteome</keyword>
<keyword evidence="2" id="KW-0808">Transferase</keyword>
<reference evidence="2 3" key="1">
    <citation type="submission" date="2018-06" db="EMBL/GenBank/DDBJ databases">
        <title>Complete Genome Sequence of Desulfobacter hydrogenophilus (DSM3380).</title>
        <authorList>
            <person name="Marietou A."/>
            <person name="Schreiber L."/>
            <person name="Marshall I."/>
            <person name="Jorgensen B."/>
        </authorList>
    </citation>
    <scope>NUCLEOTIDE SEQUENCE [LARGE SCALE GENOMIC DNA]</scope>
    <source>
        <strain evidence="2 3">DSM 3380</strain>
    </source>
</reference>